<dbReference type="AlphaFoldDB" id="A0A413Z230"/>
<accession>A0A413Z230</accession>
<name>A0A413Z230_9FIRM</name>
<dbReference type="InterPro" id="IPR041420">
    <property type="entry name" value="PBECR4"/>
</dbReference>
<dbReference type="Pfam" id="PF18813">
    <property type="entry name" value="PBECR4"/>
    <property type="match status" value="1"/>
</dbReference>
<reference evidence="4 5" key="1">
    <citation type="submission" date="2018-08" db="EMBL/GenBank/DDBJ databases">
        <title>A genome reference for cultivated species of the human gut microbiota.</title>
        <authorList>
            <person name="Zou Y."/>
            <person name="Xue W."/>
            <person name="Luo G."/>
        </authorList>
    </citation>
    <scope>NUCLEOTIDE SEQUENCE [LARGE SCALE GENOMIC DNA]</scope>
    <source>
        <strain evidence="3 4">AM32-2AC</strain>
        <strain evidence="2 5">AM37-3BH</strain>
    </source>
</reference>
<gene>
    <name evidence="3" type="ORF">DW811_02300</name>
    <name evidence="2" type="ORF">DW858_00615</name>
</gene>
<protein>
    <recommendedName>
        <fullName evidence="1">Phage-Barnase-EndoU-ColicinE5/D-RelE like nuclease 4 domain-containing protein</fullName>
    </recommendedName>
</protein>
<evidence type="ECO:0000313" key="3">
    <source>
        <dbReference type="EMBL" id="RHD10503.1"/>
    </source>
</evidence>
<evidence type="ECO:0000313" key="2">
    <source>
        <dbReference type="EMBL" id="RHC15375.1"/>
    </source>
</evidence>
<organism evidence="2 5">
    <name type="scientific">Lachnospira eligens</name>
    <dbReference type="NCBI Taxonomy" id="39485"/>
    <lineage>
        <taxon>Bacteria</taxon>
        <taxon>Bacillati</taxon>
        <taxon>Bacillota</taxon>
        <taxon>Clostridia</taxon>
        <taxon>Lachnospirales</taxon>
        <taxon>Lachnospiraceae</taxon>
        <taxon>Lachnospira</taxon>
    </lineage>
</organism>
<evidence type="ECO:0000313" key="5">
    <source>
        <dbReference type="Proteomes" id="UP000285844"/>
    </source>
</evidence>
<feature type="domain" description="Phage-Barnase-EndoU-ColicinE5/D-RelE like nuclease 4" evidence="1">
    <location>
        <begin position="28"/>
        <end position="205"/>
    </location>
</feature>
<dbReference type="EMBL" id="QSHM01000001">
    <property type="protein sequence ID" value="RHC15375.1"/>
    <property type="molecule type" value="Genomic_DNA"/>
</dbReference>
<evidence type="ECO:0000259" key="1">
    <source>
        <dbReference type="Pfam" id="PF18813"/>
    </source>
</evidence>
<dbReference type="Proteomes" id="UP000285844">
    <property type="component" value="Unassembled WGS sequence"/>
</dbReference>
<dbReference type="RefSeq" id="WP_118008591.1">
    <property type="nucleotide sequence ID" value="NZ_QRWW01000001.1"/>
</dbReference>
<dbReference type="EMBL" id="QSIS01000002">
    <property type="protein sequence ID" value="RHD10503.1"/>
    <property type="molecule type" value="Genomic_DNA"/>
</dbReference>
<sequence>MYKAEELRTLSVKPKINDIDLNILQDYYRKFLNPFIYQYDIKDDSNPNSIQLRFDKENFCHLLGLESIAKYAVSQKDIHNYKGLDGWHNIQNTSLCFKDLKRMNKSKFKSIKAKFIYFYLIPVLIENPIAVNFKNEYVDPPTKIDCDILFYTKDENAIVHLGIKKDKILKYYIPKTFFVEKIGENGIDIYTNNQKKIEVTKKERIIML</sequence>
<evidence type="ECO:0000313" key="4">
    <source>
        <dbReference type="Proteomes" id="UP000284794"/>
    </source>
</evidence>
<proteinExistence type="predicted"/>
<comment type="caution">
    <text evidence="2">The sequence shown here is derived from an EMBL/GenBank/DDBJ whole genome shotgun (WGS) entry which is preliminary data.</text>
</comment>
<dbReference type="Proteomes" id="UP000284794">
    <property type="component" value="Unassembled WGS sequence"/>
</dbReference>